<accession>A0A8X7YI75</accession>
<evidence type="ECO:0000256" key="7">
    <source>
        <dbReference type="SAM" id="Phobius"/>
    </source>
</evidence>
<keyword evidence="7" id="KW-0472">Membrane</keyword>
<proteinExistence type="predicted"/>
<comment type="caution">
    <text evidence="8">The sequence shown here is derived from an EMBL/GenBank/DDBJ whole genome shotgun (WGS) entry which is preliminary data.</text>
</comment>
<dbReference type="OrthoDB" id="424551at2759"/>
<evidence type="ECO:0000313" key="9">
    <source>
        <dbReference type="Proteomes" id="UP000886885"/>
    </source>
</evidence>
<keyword evidence="4" id="KW-0808">Transferase</keyword>
<dbReference type="GO" id="GO:0043998">
    <property type="term" value="F:histone H2A acetyltransferase activity"/>
    <property type="evidence" value="ECO:0007669"/>
    <property type="project" value="InterPro"/>
</dbReference>
<dbReference type="EMBL" id="JAAWWB010000030">
    <property type="protein sequence ID" value="KAG6745720.1"/>
    <property type="molecule type" value="Genomic_DNA"/>
</dbReference>
<dbReference type="Proteomes" id="UP000886885">
    <property type="component" value="Chromosome 15D"/>
</dbReference>
<keyword evidence="7" id="KW-1133">Transmembrane helix</keyword>
<keyword evidence="7" id="KW-0812">Transmembrane</keyword>
<evidence type="ECO:0000256" key="2">
    <source>
        <dbReference type="ARBA" id="ARBA00004496"/>
    </source>
</evidence>
<organism evidence="8 9">
    <name type="scientific">Populus tomentosa</name>
    <name type="common">Chinese white poplar</name>
    <dbReference type="NCBI Taxonomy" id="118781"/>
    <lineage>
        <taxon>Eukaryota</taxon>
        <taxon>Viridiplantae</taxon>
        <taxon>Streptophyta</taxon>
        <taxon>Embryophyta</taxon>
        <taxon>Tracheophyta</taxon>
        <taxon>Spermatophyta</taxon>
        <taxon>Magnoliopsida</taxon>
        <taxon>eudicotyledons</taxon>
        <taxon>Gunneridae</taxon>
        <taxon>Pentapetalae</taxon>
        <taxon>rosids</taxon>
        <taxon>fabids</taxon>
        <taxon>Malpighiales</taxon>
        <taxon>Salicaceae</taxon>
        <taxon>Saliceae</taxon>
        <taxon>Populus</taxon>
    </lineage>
</organism>
<dbReference type="PANTHER" id="PTHR20531">
    <property type="entry name" value="N-ALPHA-ACETYLTRANSFERASE 40"/>
    <property type="match status" value="1"/>
</dbReference>
<reference evidence="8" key="1">
    <citation type="journal article" date="2020" name="bioRxiv">
        <title>Hybrid origin of Populus tomentosa Carr. identified through genome sequencing and phylogenomic analysis.</title>
        <authorList>
            <person name="An X."/>
            <person name="Gao K."/>
            <person name="Chen Z."/>
            <person name="Li J."/>
            <person name="Yang X."/>
            <person name="Yang X."/>
            <person name="Zhou J."/>
            <person name="Guo T."/>
            <person name="Zhao T."/>
            <person name="Huang S."/>
            <person name="Miao D."/>
            <person name="Khan W.U."/>
            <person name="Rao P."/>
            <person name="Ye M."/>
            <person name="Lei B."/>
            <person name="Liao W."/>
            <person name="Wang J."/>
            <person name="Ji L."/>
            <person name="Li Y."/>
            <person name="Guo B."/>
            <person name="Mustafa N.S."/>
            <person name="Li S."/>
            <person name="Yun Q."/>
            <person name="Keller S.R."/>
            <person name="Mao J."/>
            <person name="Zhang R."/>
            <person name="Strauss S.H."/>
        </authorList>
    </citation>
    <scope>NUCLEOTIDE SEQUENCE</scope>
    <source>
        <strain evidence="8">GM15</strain>
        <tissue evidence="8">Leaf</tissue>
    </source>
</reference>
<feature type="transmembrane region" description="Helical" evidence="7">
    <location>
        <begin position="167"/>
        <end position="184"/>
    </location>
</feature>
<evidence type="ECO:0000256" key="1">
    <source>
        <dbReference type="ARBA" id="ARBA00004123"/>
    </source>
</evidence>
<keyword evidence="3" id="KW-0963">Cytoplasm</keyword>
<dbReference type="GO" id="GO:0005634">
    <property type="term" value="C:nucleus"/>
    <property type="evidence" value="ECO:0007669"/>
    <property type="project" value="UniProtKB-SubCell"/>
</dbReference>
<keyword evidence="5" id="KW-0539">Nucleus</keyword>
<protein>
    <submittedName>
        <fullName evidence="8">Uncharacterized protein</fullName>
    </submittedName>
</protein>
<evidence type="ECO:0000313" key="8">
    <source>
        <dbReference type="EMBL" id="KAG6745720.1"/>
    </source>
</evidence>
<comment type="subcellular location">
    <subcellularLocation>
        <location evidence="2">Cytoplasm</location>
    </subcellularLocation>
    <subcellularLocation>
        <location evidence="1">Nucleus</location>
    </subcellularLocation>
</comment>
<dbReference type="GO" id="GO:0010485">
    <property type="term" value="F:histone H4 acetyltransferase activity"/>
    <property type="evidence" value="ECO:0007669"/>
    <property type="project" value="InterPro"/>
</dbReference>
<dbReference type="GO" id="GO:0005737">
    <property type="term" value="C:cytoplasm"/>
    <property type="evidence" value="ECO:0007669"/>
    <property type="project" value="UniProtKB-SubCell"/>
</dbReference>
<gene>
    <name evidence="8" type="ORF">POTOM_050223</name>
</gene>
<evidence type="ECO:0000256" key="4">
    <source>
        <dbReference type="ARBA" id="ARBA00022679"/>
    </source>
</evidence>
<dbReference type="PANTHER" id="PTHR20531:SF1">
    <property type="entry name" value="N-ALPHA-ACETYLTRANSFERASE 40"/>
    <property type="match status" value="1"/>
</dbReference>
<keyword evidence="6" id="KW-0012">Acyltransferase</keyword>
<dbReference type="AlphaFoldDB" id="A0A8X7YI75"/>
<sequence length="218" mass="24969">MKRRDIMASEACYSFFHEAPNSSVAKMSIKFDKRPLVGFVNYRFTLEEQIPVLYVYEIQLKSRVQGKGLGKNHIGAVVLTVKKANAVAMNFHRSKLRYTISSISPLRVDPLMGLEKSCAILCKVFDHEANSILEDRKGSFLPGWEVSLLPTVFLCSFWKYFSVDFHLWIANVLNFFLVLLFHLLNTMSGKLLALPCNEMTYINKYSKDEDEHMNSVIG</sequence>
<evidence type="ECO:0000256" key="5">
    <source>
        <dbReference type="ARBA" id="ARBA00023242"/>
    </source>
</evidence>
<dbReference type="InterPro" id="IPR039949">
    <property type="entry name" value="NAA40"/>
</dbReference>
<evidence type="ECO:0000256" key="3">
    <source>
        <dbReference type="ARBA" id="ARBA00022490"/>
    </source>
</evidence>
<dbReference type="GO" id="GO:1990189">
    <property type="term" value="F:protein N-terminal-serine acetyltransferase activity"/>
    <property type="evidence" value="ECO:0007669"/>
    <property type="project" value="TreeGrafter"/>
</dbReference>
<evidence type="ECO:0000256" key="6">
    <source>
        <dbReference type="ARBA" id="ARBA00023315"/>
    </source>
</evidence>
<name>A0A8X7YI75_POPTO</name>
<keyword evidence="9" id="KW-1185">Reference proteome</keyword>